<keyword evidence="4" id="KW-1185">Reference proteome</keyword>
<feature type="compositionally biased region" description="Polar residues" evidence="1">
    <location>
        <begin position="250"/>
        <end position="269"/>
    </location>
</feature>
<dbReference type="Pfam" id="PF01823">
    <property type="entry name" value="MACPF"/>
    <property type="match status" value="1"/>
</dbReference>
<sequence length="921" mass="102482">MFRKSTPGEQHSPTVYQSHPQPSEVHHDSPNQLHVKPPVEPAHGVEQVPPEKTRTESQGHKNEAEPDKDHKGGSSPENITPHETTADAHPPKAEHISLATILDNKPFDLRIIAENGGDNSENIIPFHNLDNALREQIHRLYPSFAEFCTPSGKMIHDESMSIVKYLEKEGLKEKIDNLGSPTLNVYIRLTKVPEMVSHSVDSSHSCPDSVEEPEDEKDPEEPDPEEEPPKDQDLGDQGDQAPKEEEPGDQENSPEATPTPTQDTNGDTTNSRDAETLKPAAPLQNQIYDSNNEVTVTSSKPGAGDLSEGQWATVLRNYALFYGWIIDHRTNRVTRAPKPAFQLRSKDHQEPKLTQGIPNFQINDESQIEITAHEDNLTTALTKNDFSGQSTDGSVSAGAYGVSVGVSAGHGSNNDSTTGNQTGTKNKTLFARYLLPRCDIVLWPDELEPTPELARLIEAIHRTKNIKILQRLHAEYGNYFSQRVTLGGRLLSSKTLAANDSQGLDQQKQSFRTSVGTSVSGNVGIYNASVSASHEVTTGNAHTNEHSSQTQNKACVFEAVGGDTILSTNPKEWCPTVADYNLWRVINRGDLLPLSQMLSGIPGFEAVPSWFVRAVPALNRYITLDQDHGCKARFCVMSPTDSSNGNISYYLGHNPDTKVTPQPNKPYLTGIFQPDTYQAPAILGYEDFKDGKANFATEYNAQFVMNEWTIIAPFDKELKNGTRVILRSCFQESDKNKDPTPIHMVVFRSVPGEFVPAMSDSSDYQYWRILKTDAGERHIRPGDDIRLCWDFRDQTARWRDFTEDAFGRREVRRPSDVLNPLFIKVPWLRYNASEIDGPLLMSAEREDHAERDIKIHIDGTEGVLPCRLQHLQLRIDSIGNAGRGDAEDYLLTAVVKPPSPQAPAQQGFHMWLHQAALLFGL</sequence>
<protein>
    <recommendedName>
        <fullName evidence="2">MACPF domain-containing protein</fullName>
    </recommendedName>
</protein>
<evidence type="ECO:0000313" key="3">
    <source>
        <dbReference type="EMBL" id="RFN50420.1"/>
    </source>
</evidence>
<feature type="compositionally biased region" description="Acidic residues" evidence="1">
    <location>
        <begin position="209"/>
        <end position="226"/>
    </location>
</feature>
<feature type="compositionally biased region" description="Basic and acidic residues" evidence="1">
    <location>
        <begin position="49"/>
        <end position="72"/>
    </location>
</feature>
<reference evidence="3 4" key="1">
    <citation type="journal article" date="2018" name="PLoS Pathog.">
        <title>Evolution of structural diversity of trichothecenes, a family of toxins produced by plant pathogenic and entomopathogenic fungi.</title>
        <authorList>
            <person name="Proctor R.H."/>
            <person name="McCormick S.P."/>
            <person name="Kim H.S."/>
            <person name="Cardoza R.E."/>
            <person name="Stanley A.M."/>
            <person name="Lindo L."/>
            <person name="Kelly A."/>
            <person name="Brown D.W."/>
            <person name="Lee T."/>
            <person name="Vaughan M.M."/>
            <person name="Alexander N.J."/>
            <person name="Busman M."/>
            <person name="Gutierrez S."/>
        </authorList>
    </citation>
    <scope>NUCLEOTIDE SEQUENCE [LARGE SCALE GENOMIC DNA]</scope>
    <source>
        <strain evidence="3 4">NRRL 13405</strain>
    </source>
</reference>
<comment type="caution">
    <text evidence="3">The sequence shown here is derived from an EMBL/GenBank/DDBJ whole genome shotgun (WGS) entry which is preliminary data.</text>
</comment>
<feature type="region of interest" description="Disordered" evidence="1">
    <location>
        <begin position="198"/>
        <end position="307"/>
    </location>
</feature>
<feature type="compositionally biased region" description="Polar residues" evidence="1">
    <location>
        <begin position="7"/>
        <end position="21"/>
    </location>
</feature>
<evidence type="ECO:0000313" key="4">
    <source>
        <dbReference type="Proteomes" id="UP000265631"/>
    </source>
</evidence>
<dbReference type="Proteomes" id="UP000265631">
    <property type="component" value="Unassembled WGS sequence"/>
</dbReference>
<dbReference type="EMBL" id="PXXK01000137">
    <property type="protein sequence ID" value="RFN50420.1"/>
    <property type="molecule type" value="Genomic_DNA"/>
</dbReference>
<feature type="compositionally biased region" description="Polar residues" evidence="1">
    <location>
        <begin position="283"/>
        <end position="300"/>
    </location>
</feature>
<gene>
    <name evidence="3" type="ORF">FIE12Z_5284</name>
</gene>
<dbReference type="InterPro" id="IPR020864">
    <property type="entry name" value="MACPF"/>
</dbReference>
<evidence type="ECO:0000256" key="1">
    <source>
        <dbReference type="SAM" id="MobiDB-lite"/>
    </source>
</evidence>
<dbReference type="STRING" id="2594813.A0A395MRL0"/>
<dbReference type="AlphaFoldDB" id="A0A395MRL0"/>
<feature type="region of interest" description="Disordered" evidence="1">
    <location>
        <begin position="1"/>
        <end position="90"/>
    </location>
</feature>
<evidence type="ECO:0000259" key="2">
    <source>
        <dbReference type="Pfam" id="PF01823"/>
    </source>
</evidence>
<name>A0A395MRL0_9HYPO</name>
<organism evidence="3 4">
    <name type="scientific">Fusarium flagelliforme</name>
    <dbReference type="NCBI Taxonomy" id="2675880"/>
    <lineage>
        <taxon>Eukaryota</taxon>
        <taxon>Fungi</taxon>
        <taxon>Dikarya</taxon>
        <taxon>Ascomycota</taxon>
        <taxon>Pezizomycotina</taxon>
        <taxon>Sordariomycetes</taxon>
        <taxon>Hypocreomycetidae</taxon>
        <taxon>Hypocreales</taxon>
        <taxon>Nectriaceae</taxon>
        <taxon>Fusarium</taxon>
        <taxon>Fusarium incarnatum-equiseti species complex</taxon>
    </lineage>
</organism>
<accession>A0A395MRL0</accession>
<feature type="domain" description="MACPF" evidence="2">
    <location>
        <begin position="447"/>
        <end position="600"/>
    </location>
</feature>
<proteinExistence type="predicted"/>